<sequence length="161" mass="17309">MAPNQKAVELQTEEIFSHLLEDKPIVYQGPFSAVETDSPAGSDDEFNAVLIAAKLKAIADSLNDNVVFKEALEEFKIEAAKGAIEAAFSHTVKNACRAQASQCPGLSPELQLLKTTATFACLVANSCPSLRGTIFGPTIAFINRNLGDWITQQGGWGRINI</sequence>
<dbReference type="Gene3D" id="1.10.437.10">
    <property type="entry name" value="Blc2-like"/>
    <property type="match status" value="1"/>
</dbReference>
<dbReference type="EMBL" id="CAAE01014528">
    <property type="protein sequence ID" value="CAF96796.1"/>
    <property type="molecule type" value="Genomic_DNA"/>
</dbReference>
<keyword evidence="4" id="KW-1185">Reference proteome</keyword>
<dbReference type="InterPro" id="IPR033543">
    <property type="entry name" value="BCL2L15"/>
</dbReference>
<dbReference type="Ensembl" id="ENSTNIT00000010245.1">
    <property type="protein sequence ID" value="ENSTNIP00000010065.1"/>
    <property type="gene ID" value="ENSTNIG00000007261.1"/>
</dbReference>
<dbReference type="PROSITE" id="PS50062">
    <property type="entry name" value="BCL2_FAMILY"/>
    <property type="match status" value="1"/>
</dbReference>
<dbReference type="InterPro" id="IPR002475">
    <property type="entry name" value="Bcl2-like"/>
</dbReference>
<dbReference type="GeneTree" id="ENSGT00940000176117"/>
<reference evidence="2 4" key="1">
    <citation type="journal article" date="2004" name="Nature">
        <title>Genome duplication in the teleost fish Tetraodon nigroviridis reveals the early vertebrate proto-karyotype.</title>
        <authorList>
            <person name="Jaillon O."/>
            <person name="Aury J.-M."/>
            <person name="Brunet F."/>
            <person name="Petit J.-L."/>
            <person name="Stange-Thomann N."/>
            <person name="Mauceli E."/>
            <person name="Bouneau L."/>
            <person name="Fischer C."/>
            <person name="Ozouf-Costaz C."/>
            <person name="Bernot A."/>
            <person name="Nicaud S."/>
            <person name="Jaffe D."/>
            <person name="Fisher S."/>
            <person name="Lutfalla G."/>
            <person name="Dossat C."/>
            <person name="Segurens B."/>
            <person name="Dasilva C."/>
            <person name="Salanoubat M."/>
            <person name="Levy M."/>
            <person name="Boudet N."/>
            <person name="Castellano S."/>
            <person name="Anthouard V."/>
            <person name="Jubin C."/>
            <person name="Castelli V."/>
            <person name="Katinka M."/>
            <person name="Vacherie B."/>
            <person name="Biemont C."/>
            <person name="Skalli Z."/>
            <person name="Cattolico L."/>
            <person name="Poulain J."/>
            <person name="De Berardinis V."/>
            <person name="Cruaud C."/>
            <person name="Duprat S."/>
            <person name="Brottier P."/>
            <person name="Coutanceau J.-P."/>
            <person name="Gouzy J."/>
            <person name="Parra G."/>
            <person name="Lardier G."/>
            <person name="Chapple C."/>
            <person name="McKernan K.J."/>
            <person name="McEwan P."/>
            <person name="Bosak S."/>
            <person name="Kellis M."/>
            <person name="Volff J.-N."/>
            <person name="Guigo R."/>
            <person name="Zody M.C."/>
            <person name="Mesirov J."/>
            <person name="Lindblad-Toh K."/>
            <person name="Birren B."/>
            <person name="Nusbaum C."/>
            <person name="Kahn D."/>
            <person name="Robinson-Rechavi M."/>
            <person name="Laudet V."/>
            <person name="Schachter V."/>
            <person name="Quetier F."/>
            <person name="Saurin W."/>
            <person name="Scarpelli C."/>
            <person name="Wincker P."/>
            <person name="Lander E.S."/>
            <person name="Weissenbach J."/>
            <person name="Roest Crollius H."/>
        </authorList>
    </citation>
    <scope>NUCLEOTIDE SEQUENCE [LARGE SCALE GENOMIC DNA]</scope>
</reference>
<organism evidence="2">
    <name type="scientific">Tetraodon nigroviridis</name>
    <name type="common">Spotted green pufferfish</name>
    <name type="synonym">Chelonodon nigroviridis</name>
    <dbReference type="NCBI Taxonomy" id="99883"/>
    <lineage>
        <taxon>Eukaryota</taxon>
        <taxon>Metazoa</taxon>
        <taxon>Chordata</taxon>
        <taxon>Craniata</taxon>
        <taxon>Vertebrata</taxon>
        <taxon>Euteleostomi</taxon>
        <taxon>Actinopterygii</taxon>
        <taxon>Neopterygii</taxon>
        <taxon>Teleostei</taxon>
        <taxon>Neoteleostei</taxon>
        <taxon>Acanthomorphata</taxon>
        <taxon>Eupercaria</taxon>
        <taxon>Tetraodontiformes</taxon>
        <taxon>Tetradontoidea</taxon>
        <taxon>Tetraodontidae</taxon>
        <taxon>Tetraodon</taxon>
    </lineage>
</organism>
<dbReference type="STRING" id="99883.ENSTNIP00000010065"/>
<dbReference type="OrthoDB" id="9950208at2759"/>
<protein>
    <submittedName>
        <fullName evidence="2">(spotted green pufferfish) hypothetical protein</fullName>
    </submittedName>
</protein>
<reference evidence="2" key="2">
    <citation type="submission" date="2004-02" db="EMBL/GenBank/DDBJ databases">
        <authorList>
            <consortium name="Genoscope"/>
            <consortium name="Whitehead Institute Centre for Genome Research"/>
        </authorList>
    </citation>
    <scope>NUCLEOTIDE SEQUENCE</scope>
</reference>
<dbReference type="OMA" id="RMCANEI"/>
<evidence type="ECO:0000313" key="2">
    <source>
        <dbReference type="EMBL" id="CAF96796.1"/>
    </source>
</evidence>
<dbReference type="HOGENOM" id="CLU_139253_0_0_1"/>
<accession>Q4SRD6</accession>
<dbReference type="GO" id="GO:0042981">
    <property type="term" value="P:regulation of apoptotic process"/>
    <property type="evidence" value="ECO:0007669"/>
    <property type="project" value="InterPro"/>
</dbReference>
<proteinExistence type="predicted"/>
<evidence type="ECO:0000256" key="1">
    <source>
        <dbReference type="ARBA" id="ARBA00022703"/>
    </source>
</evidence>
<dbReference type="GO" id="GO:0006915">
    <property type="term" value="P:apoptotic process"/>
    <property type="evidence" value="ECO:0007669"/>
    <property type="project" value="UniProtKB-KW"/>
</dbReference>
<dbReference type="InterPro" id="IPR036834">
    <property type="entry name" value="Bcl-2-like_sf"/>
</dbReference>
<dbReference type="SUPFAM" id="SSF56854">
    <property type="entry name" value="Bcl-2 inhibitors of programmed cell death"/>
    <property type="match status" value="1"/>
</dbReference>
<dbReference type="AlphaFoldDB" id="Q4SRD6"/>
<name>Q4SRD6_TETNG</name>
<keyword evidence="1" id="KW-0053">Apoptosis</keyword>
<evidence type="ECO:0000313" key="3">
    <source>
        <dbReference type="Ensembl" id="ENSTNIP00000010065.1"/>
    </source>
</evidence>
<evidence type="ECO:0000313" key="4">
    <source>
        <dbReference type="Proteomes" id="UP000007303"/>
    </source>
</evidence>
<dbReference type="PANTHER" id="PTHR36466">
    <property type="entry name" value="BCL-2-LIKE PROTEIN 15"/>
    <property type="match status" value="1"/>
</dbReference>
<dbReference type="Proteomes" id="UP000007303">
    <property type="component" value="Unassembled WGS sequence"/>
</dbReference>
<dbReference type="KEGG" id="tng:GSTEN00013960G001"/>
<gene>
    <name evidence="2" type="ORF">GSTENG00013960001</name>
</gene>
<reference evidence="3" key="3">
    <citation type="submission" date="2025-05" db="UniProtKB">
        <authorList>
            <consortium name="Ensembl"/>
        </authorList>
    </citation>
    <scope>IDENTIFICATION</scope>
</reference>
<dbReference type="PANTHER" id="PTHR36466:SF1">
    <property type="entry name" value="BCL-2-LIKE PROTEIN 15"/>
    <property type="match status" value="1"/>
</dbReference>